<dbReference type="GO" id="GO:0016743">
    <property type="term" value="F:carboxyl- or carbamoyltransferase activity"/>
    <property type="evidence" value="ECO:0007669"/>
    <property type="project" value="UniProtKB-UniRule"/>
</dbReference>
<keyword evidence="16 19" id="KW-0275">Fatty acid biosynthesis</keyword>
<comment type="similarity">
    <text evidence="19">Belongs to the AccA family.</text>
</comment>
<comment type="function">
    <text evidence="17 20">Component of the acetyl coenzyme A carboxylase (ACC) complex. Biotin carboxylase (BC) catalyzes the carboxylation of biotin on its carrier protein (BCCP) and then the CO(2) group is transferred by the transcarboxylase to acetyl-CoA to form malonyl-CoA.</text>
</comment>
<reference evidence="23" key="1">
    <citation type="journal article" date="2000" name="J. Biol. Chem.">
        <title>Cloning, nucleotide sequence, and heterologous expression of the biosynthetic gene cluster for R1128, a non-steroidal estrogen receptor antagonist. Insights into an unusual priming mechanism.</title>
        <authorList>
            <person name="Marti T."/>
            <person name="Hu Z."/>
            <person name="Pohl N.L."/>
            <person name="Shah A.N."/>
            <person name="Khosla C."/>
        </authorList>
    </citation>
    <scope>NUCLEOTIDE SEQUENCE</scope>
    <source>
        <strain evidence="23">R1128</strain>
    </source>
</reference>
<dbReference type="EMBL" id="AF293442">
    <property type="protein sequence ID" value="AAG30193.1"/>
    <property type="molecule type" value="Genomic_DNA"/>
</dbReference>
<dbReference type="HAMAP" id="MF_01395">
    <property type="entry name" value="AcetylCoA_CT_beta"/>
    <property type="match status" value="1"/>
</dbReference>
<dbReference type="PROSITE" id="PS50980">
    <property type="entry name" value="COA_CT_NTER"/>
    <property type="match status" value="1"/>
</dbReference>
<comment type="cofactor">
    <cofactor evidence="20">
        <name>Zn(2+)</name>
        <dbReference type="ChEBI" id="CHEBI:29105"/>
    </cofactor>
    <text evidence="20">Binds 1 zinc ion per subunit.</text>
</comment>
<evidence type="ECO:0000256" key="9">
    <source>
        <dbReference type="ARBA" id="ARBA00022723"/>
    </source>
</evidence>
<dbReference type="GO" id="GO:2001295">
    <property type="term" value="P:malonyl-CoA biosynthetic process"/>
    <property type="evidence" value="ECO:0007669"/>
    <property type="project" value="UniProtKB-UniRule"/>
</dbReference>
<evidence type="ECO:0000259" key="21">
    <source>
        <dbReference type="PROSITE" id="PS50980"/>
    </source>
</evidence>
<keyword evidence="9 20" id="KW-0479">Metal-binding</keyword>
<dbReference type="NCBIfam" id="NF004344">
    <property type="entry name" value="PRK05724.1"/>
    <property type="match status" value="1"/>
</dbReference>
<evidence type="ECO:0000256" key="18">
    <source>
        <dbReference type="ARBA" id="ARBA00049152"/>
    </source>
</evidence>
<protein>
    <recommendedName>
        <fullName evidence="19 20">Multifunctional fusion protein</fullName>
    </recommendedName>
    <domain>
        <recommendedName>
            <fullName evidence="19">Acetyl-coenzyme A carboxylase carboxyl transferase subunit alpha</fullName>
            <shortName evidence="19">ACCase subunit alpha</shortName>
            <shortName evidence="19">Acetyl-CoA carboxylase carboxyltransferase subunit alpha</shortName>
            <ecNumber evidence="19">2.1.3.15</ecNumber>
        </recommendedName>
    </domain>
    <domain>
        <recommendedName>
            <fullName evidence="20">Acetyl-coenzyme A carboxylase carboxyl transferase subunit beta</fullName>
            <shortName evidence="20">ACCase subunit beta</shortName>
            <shortName evidence="20">Acetyl-CoA carboxylase carboxyltransferase subunit beta</shortName>
        </recommendedName>
    </domain>
</protein>
<evidence type="ECO:0000256" key="5">
    <source>
        <dbReference type="ARBA" id="ARBA00011664"/>
    </source>
</evidence>
<comment type="subcellular location">
    <subcellularLocation>
        <location evidence="1 19">Cytoplasm</location>
    </subcellularLocation>
</comment>
<dbReference type="UniPathway" id="UPA00655">
    <property type="reaction ID" value="UER00711"/>
</dbReference>
<evidence type="ECO:0000256" key="3">
    <source>
        <dbReference type="ARBA" id="ARBA00006276"/>
    </source>
</evidence>
<keyword evidence="10 19" id="KW-0547">Nucleotide-binding</keyword>
<evidence type="ECO:0000313" key="23">
    <source>
        <dbReference type="EMBL" id="AAG30193.1"/>
    </source>
</evidence>
<dbReference type="PRINTS" id="PR01069">
    <property type="entry name" value="ACCCTRFRASEA"/>
</dbReference>
<proteinExistence type="inferred from homology"/>
<evidence type="ECO:0000256" key="19">
    <source>
        <dbReference type="HAMAP-Rule" id="MF_00823"/>
    </source>
</evidence>
<evidence type="ECO:0000256" key="17">
    <source>
        <dbReference type="ARBA" id="ARBA00025280"/>
    </source>
</evidence>
<dbReference type="PANTHER" id="PTHR42853">
    <property type="entry name" value="ACETYL-COENZYME A CARBOXYLASE CARBOXYL TRANSFERASE SUBUNIT ALPHA"/>
    <property type="match status" value="1"/>
</dbReference>
<comment type="similarity">
    <text evidence="3">In the C-terminal section; belongs to the AccA family.</text>
</comment>
<dbReference type="SUPFAM" id="SSF52096">
    <property type="entry name" value="ClpP/crotonase"/>
    <property type="match status" value="2"/>
</dbReference>
<evidence type="ECO:0000256" key="13">
    <source>
        <dbReference type="ARBA" id="ARBA00022833"/>
    </source>
</evidence>
<accession>Q9F6D6</accession>
<keyword evidence="15 19" id="KW-0443">Lipid metabolism</keyword>
<dbReference type="Pfam" id="PF03255">
    <property type="entry name" value="ACCA"/>
    <property type="match status" value="1"/>
</dbReference>
<comment type="similarity">
    <text evidence="20">Belongs to the AccD/PCCB family.</text>
</comment>
<evidence type="ECO:0000256" key="6">
    <source>
        <dbReference type="ARBA" id="ARBA00022490"/>
    </source>
</evidence>
<evidence type="ECO:0000256" key="1">
    <source>
        <dbReference type="ARBA" id="ARBA00004496"/>
    </source>
</evidence>
<comment type="catalytic activity">
    <reaction evidence="18 19">
        <text>N(6)-carboxybiotinyl-L-lysyl-[protein] + acetyl-CoA = N(6)-biotinyl-L-lysyl-[protein] + malonyl-CoA</text>
        <dbReference type="Rhea" id="RHEA:54728"/>
        <dbReference type="Rhea" id="RHEA-COMP:10505"/>
        <dbReference type="Rhea" id="RHEA-COMP:10506"/>
        <dbReference type="ChEBI" id="CHEBI:57288"/>
        <dbReference type="ChEBI" id="CHEBI:57384"/>
        <dbReference type="ChEBI" id="CHEBI:83144"/>
        <dbReference type="ChEBI" id="CHEBI:83145"/>
        <dbReference type="EC" id="2.1.3.15"/>
    </reaction>
</comment>
<dbReference type="GO" id="GO:0006633">
    <property type="term" value="P:fatty acid biosynthetic process"/>
    <property type="evidence" value="ECO:0007669"/>
    <property type="project" value="UniProtKB-KW"/>
</dbReference>
<dbReference type="PROSITE" id="PS50989">
    <property type="entry name" value="COA_CT_CTER"/>
    <property type="match status" value="1"/>
</dbReference>
<evidence type="ECO:0000256" key="2">
    <source>
        <dbReference type="ARBA" id="ARBA00004956"/>
    </source>
</evidence>
<comment type="similarity">
    <text evidence="4">In the N-terminal section; belongs to the AccD/PCCB family.</text>
</comment>
<evidence type="ECO:0000256" key="15">
    <source>
        <dbReference type="ARBA" id="ARBA00023098"/>
    </source>
</evidence>
<evidence type="ECO:0000256" key="16">
    <source>
        <dbReference type="ARBA" id="ARBA00023160"/>
    </source>
</evidence>
<feature type="binding site" evidence="20">
    <location>
        <position position="21"/>
    </location>
    <ligand>
        <name>Zn(2+)</name>
        <dbReference type="ChEBI" id="CHEBI:29105"/>
    </ligand>
</feature>
<dbReference type="EC" id="2.1.3.15" evidence="19"/>
<dbReference type="InterPro" id="IPR000438">
    <property type="entry name" value="Acetyl_CoA_COase_Trfase_b_su"/>
</dbReference>
<keyword evidence="6 19" id="KW-0963">Cytoplasm</keyword>
<feature type="binding site" evidence="20">
    <location>
        <position position="18"/>
    </location>
    <ligand>
        <name>Zn(2+)</name>
        <dbReference type="ChEBI" id="CHEBI:29105"/>
    </ligand>
</feature>
<keyword evidence="11 20" id="KW-0863">Zinc-finger</keyword>
<dbReference type="InterPro" id="IPR011762">
    <property type="entry name" value="COA_CT_N"/>
</dbReference>
<feature type="domain" description="CoA carboxyltransferase N-terminal" evidence="21">
    <location>
        <begin position="14"/>
        <end position="283"/>
    </location>
</feature>
<evidence type="ECO:0000256" key="8">
    <source>
        <dbReference type="ARBA" id="ARBA00022679"/>
    </source>
</evidence>
<comment type="subunit">
    <text evidence="19">Acetyl-CoA carboxylase is a heterohexamer composed of biotin carboxyl carrier protein (AccB), biotin carboxylase (AccC) and two subunits each of ACCase subunit alpha (AccA) and ACCase subunit beta (AccD).</text>
</comment>
<dbReference type="NCBIfam" id="NF041504">
    <property type="entry name" value="AccA_sub"/>
    <property type="match status" value="1"/>
</dbReference>
<comment type="subunit">
    <text evidence="5">Acetyl-CoA carboxylase is a heterotetramer composed of biotin carboxyl carrier protein (AccB), biotin carboxylase (AccC) and two subunits of ACCase subunit beta/alpha.</text>
</comment>
<name>Q9F6D6_9ACTN</name>
<keyword evidence="7 19" id="KW-0444">Lipid biosynthesis</keyword>
<evidence type="ECO:0000256" key="7">
    <source>
        <dbReference type="ARBA" id="ARBA00022516"/>
    </source>
</evidence>
<feature type="binding site" evidence="20">
    <location>
        <position position="37"/>
    </location>
    <ligand>
        <name>Zn(2+)</name>
        <dbReference type="ChEBI" id="CHEBI:29105"/>
    </ligand>
</feature>
<keyword evidence="12 19" id="KW-0276">Fatty acid metabolism</keyword>
<sequence>MTETAIRPTTGVADWVQCGNCRAAVYGKRWARGLRVCPECAKHHPVGARERLDQLLDPGSAEPIRNDVRTFDVLGFTDTKPYPARLAAARAATGLDEAVVIVTGRIHGQPLVVAAMDFAFLGGSLGGAVGELITLAAETALAEHLPLLIVSASGGARMQEGAVALMQMAKTSAALGQLDEAGVLTISLVTDPTYGGVAASFATLCDVIVAEPGARLGFAGRRVIAQTIREELPPEFQTAEYLLEHGLIDLIVPRRALRDELARLLRAGAKRPKGGDGEPARRGGLDAGASPYVVDPADLAAHDPSRQVRAARAIDRPTTLDYIALLCEDFVELRGDRISGDCPAIVAGLARFGGRPVAVIGHQKGHDAQELRRRNFGMPIPSGYRKAARIMRLADKLGLPVVTFVDTPGAYPGAVAEEQGQAVAIAENLRLMAGLRVPVVTVVTGEGGSGGALALAVANRVLMFENGIYSVISPEGCAAILWQDPAAAGRAARALRVTARELLGLGIVDGVLPEPEGGTGADPLRAADALRDAIAAGLAELSPLDGHQLVADRWARFRRYGAERTTDAEITAMKGDPT</sequence>
<dbReference type="GO" id="GO:0008270">
    <property type="term" value="F:zinc ion binding"/>
    <property type="evidence" value="ECO:0007669"/>
    <property type="project" value="UniProtKB-UniRule"/>
</dbReference>
<evidence type="ECO:0000256" key="14">
    <source>
        <dbReference type="ARBA" id="ARBA00022840"/>
    </source>
</evidence>
<feature type="zinc finger region" description="C4-type" evidence="20">
    <location>
        <begin position="18"/>
        <end position="40"/>
    </location>
</feature>
<dbReference type="AlphaFoldDB" id="Q9F6D6"/>
<dbReference type="GO" id="GO:0009317">
    <property type="term" value="C:acetyl-CoA carboxylase complex"/>
    <property type="evidence" value="ECO:0007669"/>
    <property type="project" value="InterPro"/>
</dbReference>
<keyword evidence="8 19" id="KW-0808">Transferase</keyword>
<dbReference type="Pfam" id="PF01039">
    <property type="entry name" value="Carboxyl_trans"/>
    <property type="match status" value="1"/>
</dbReference>
<evidence type="ECO:0000256" key="11">
    <source>
        <dbReference type="ARBA" id="ARBA00022771"/>
    </source>
</evidence>
<dbReference type="GO" id="GO:0003989">
    <property type="term" value="F:acetyl-CoA carboxylase activity"/>
    <property type="evidence" value="ECO:0007669"/>
    <property type="project" value="InterPro"/>
</dbReference>
<dbReference type="InterPro" id="IPR041010">
    <property type="entry name" value="Znf-ACC"/>
</dbReference>
<comment type="function">
    <text evidence="19">Component of the acetyl coenzyme A carboxylase (ACC) complex. First, biotin carboxylase catalyzes the carboxylation of biotin on its carrier protein (BCCP) and then the CO(2) group is transferred by the carboxyltransferase to acetyl-CoA to form malonyl-CoA.</text>
</comment>
<keyword evidence="13 20" id="KW-0862">Zinc</keyword>
<evidence type="ECO:0000256" key="20">
    <source>
        <dbReference type="HAMAP-Rule" id="MF_01395"/>
    </source>
</evidence>
<comment type="pathway">
    <text evidence="2 19">Lipid metabolism; malonyl-CoA biosynthesis; malonyl-CoA from acetyl-CoA: step 1/1.</text>
</comment>
<dbReference type="Gene3D" id="3.90.226.10">
    <property type="entry name" value="2-enoyl-CoA Hydratase, Chain A, domain 1"/>
    <property type="match status" value="2"/>
</dbReference>
<dbReference type="InterPro" id="IPR034733">
    <property type="entry name" value="AcCoA_carboxyl_beta"/>
</dbReference>
<dbReference type="InterPro" id="IPR001095">
    <property type="entry name" value="Acetyl_CoA_COase_a_su"/>
</dbReference>
<dbReference type="Pfam" id="PF17848">
    <property type="entry name" value="Zn_ribbon_ACC"/>
    <property type="match status" value="1"/>
</dbReference>
<gene>
    <name evidence="23" type="primary">zhuF</name>
    <name evidence="19" type="synonym">accA</name>
    <name evidence="20" type="synonym">accD</name>
</gene>
<dbReference type="GO" id="GO:0005524">
    <property type="term" value="F:ATP binding"/>
    <property type="evidence" value="ECO:0007669"/>
    <property type="project" value="UniProtKB-KW"/>
</dbReference>
<keyword evidence="14 19" id="KW-0067">ATP-binding</keyword>
<dbReference type="InterPro" id="IPR011763">
    <property type="entry name" value="COA_CT_C"/>
</dbReference>
<evidence type="ECO:0000256" key="10">
    <source>
        <dbReference type="ARBA" id="ARBA00022741"/>
    </source>
</evidence>
<evidence type="ECO:0000256" key="4">
    <source>
        <dbReference type="ARBA" id="ARBA00010284"/>
    </source>
</evidence>
<dbReference type="NCBIfam" id="TIGR00513">
    <property type="entry name" value="accA"/>
    <property type="match status" value="1"/>
</dbReference>
<dbReference type="HAMAP" id="MF_00823">
    <property type="entry name" value="AcetylCoA_CT_alpha"/>
    <property type="match status" value="1"/>
</dbReference>
<evidence type="ECO:0000259" key="22">
    <source>
        <dbReference type="PROSITE" id="PS50989"/>
    </source>
</evidence>
<dbReference type="NCBIfam" id="TIGR00515">
    <property type="entry name" value="accD"/>
    <property type="match status" value="1"/>
</dbReference>
<feature type="domain" description="CoA carboxyltransferase C-terminal" evidence="22">
    <location>
        <begin position="296"/>
        <end position="540"/>
    </location>
</feature>
<dbReference type="PANTHER" id="PTHR42853:SF3">
    <property type="entry name" value="ACETYL-COENZYME A CARBOXYLASE CARBOXYL TRANSFERASE SUBUNIT ALPHA, CHLOROPLASTIC"/>
    <property type="match status" value="1"/>
</dbReference>
<dbReference type="InterPro" id="IPR029045">
    <property type="entry name" value="ClpP/crotonase-like_dom_sf"/>
</dbReference>
<evidence type="ECO:0000256" key="12">
    <source>
        <dbReference type="ARBA" id="ARBA00022832"/>
    </source>
</evidence>
<organism evidence="23">
    <name type="scientific">Streptomyces sp. R1128</name>
    <dbReference type="NCBI Taxonomy" id="140437"/>
    <lineage>
        <taxon>Bacteria</taxon>
        <taxon>Bacillati</taxon>
        <taxon>Actinomycetota</taxon>
        <taxon>Actinomycetes</taxon>
        <taxon>Kitasatosporales</taxon>
        <taxon>Streptomycetaceae</taxon>
        <taxon>Streptomyces</taxon>
    </lineage>
</organism>
<feature type="binding site" evidence="20">
    <location>
        <position position="40"/>
    </location>
    <ligand>
        <name>Zn(2+)</name>
        <dbReference type="ChEBI" id="CHEBI:29105"/>
    </ligand>
</feature>